<evidence type="ECO:0000256" key="2">
    <source>
        <dbReference type="SAM" id="MobiDB-lite"/>
    </source>
</evidence>
<dbReference type="Proteomes" id="UP000238634">
    <property type="component" value="Unassembled WGS sequence"/>
</dbReference>
<feature type="region of interest" description="Disordered" evidence="2">
    <location>
        <begin position="239"/>
        <end position="258"/>
    </location>
</feature>
<proteinExistence type="predicted"/>
<feature type="region of interest" description="Disordered" evidence="2">
    <location>
        <begin position="424"/>
        <end position="447"/>
    </location>
</feature>
<dbReference type="STRING" id="1920490.GCA_001895925_03962"/>
<dbReference type="OrthoDB" id="559923at2"/>
<organism evidence="3 4">
    <name type="scientific">Phormidesmis priestleyi ULC007</name>
    <dbReference type="NCBI Taxonomy" id="1920490"/>
    <lineage>
        <taxon>Bacteria</taxon>
        <taxon>Bacillati</taxon>
        <taxon>Cyanobacteriota</taxon>
        <taxon>Cyanophyceae</taxon>
        <taxon>Leptolyngbyales</taxon>
        <taxon>Leptolyngbyaceae</taxon>
        <taxon>Phormidesmis</taxon>
    </lineage>
</organism>
<evidence type="ECO:0000256" key="1">
    <source>
        <dbReference type="SAM" id="Coils"/>
    </source>
</evidence>
<keyword evidence="4" id="KW-1185">Reference proteome</keyword>
<name>A0A2T1DHG2_9CYAN</name>
<reference evidence="3 4" key="1">
    <citation type="submission" date="2018-02" db="EMBL/GenBank/DDBJ databases">
        <authorList>
            <person name="Cohen D.B."/>
            <person name="Kent A.D."/>
        </authorList>
    </citation>
    <scope>NUCLEOTIDE SEQUENCE [LARGE SCALE GENOMIC DNA]</scope>
    <source>
        <strain evidence="3 4">ULC007</strain>
    </source>
</reference>
<protein>
    <recommendedName>
        <fullName evidence="5">Chromosome segregation protein SMC</fullName>
    </recommendedName>
</protein>
<dbReference type="AlphaFoldDB" id="A0A2T1DHG2"/>
<comment type="caution">
    <text evidence="3">The sequence shown here is derived from an EMBL/GenBank/DDBJ whole genome shotgun (WGS) entry which is preliminary data.</text>
</comment>
<gene>
    <name evidence="3" type="ORF">C7B65_09595</name>
</gene>
<dbReference type="RefSeq" id="WP_073071084.1">
    <property type="nucleotide sequence ID" value="NZ_MPPI01000010.1"/>
</dbReference>
<dbReference type="EMBL" id="PVWG01000008">
    <property type="protein sequence ID" value="PSB19913.1"/>
    <property type="molecule type" value="Genomic_DNA"/>
</dbReference>
<reference evidence="3 4" key="2">
    <citation type="submission" date="2018-03" db="EMBL/GenBank/DDBJ databases">
        <title>The ancient ancestry and fast evolution of plastids.</title>
        <authorList>
            <person name="Moore K.R."/>
            <person name="Magnabosco C."/>
            <person name="Momper L."/>
            <person name="Gold D.A."/>
            <person name="Bosak T."/>
            <person name="Fournier G.P."/>
        </authorList>
    </citation>
    <scope>NUCLEOTIDE SEQUENCE [LARGE SCALE GENOMIC DNA]</scope>
    <source>
        <strain evidence="3 4">ULC007</strain>
    </source>
</reference>
<feature type="coiled-coil region" evidence="1">
    <location>
        <begin position="76"/>
        <end position="173"/>
    </location>
</feature>
<evidence type="ECO:0000313" key="4">
    <source>
        <dbReference type="Proteomes" id="UP000238634"/>
    </source>
</evidence>
<dbReference type="NCBIfam" id="NF038350">
    <property type="entry name" value="taxis_HmpF"/>
    <property type="match status" value="1"/>
</dbReference>
<keyword evidence="1" id="KW-0175">Coiled coil</keyword>
<evidence type="ECO:0008006" key="5">
    <source>
        <dbReference type="Google" id="ProtNLM"/>
    </source>
</evidence>
<evidence type="ECO:0000313" key="3">
    <source>
        <dbReference type="EMBL" id="PSB19913.1"/>
    </source>
</evidence>
<feature type="coiled-coil region" evidence="1">
    <location>
        <begin position="358"/>
        <end position="407"/>
    </location>
</feature>
<dbReference type="InterPro" id="IPR047813">
    <property type="entry name" value="HmpF"/>
</dbReference>
<feature type="coiled-coil region" evidence="1">
    <location>
        <begin position="447"/>
        <end position="555"/>
    </location>
</feature>
<accession>A0A2T1DHG2</accession>
<feature type="compositionally biased region" description="Low complexity" evidence="2">
    <location>
        <begin position="242"/>
        <end position="251"/>
    </location>
</feature>
<sequence>MLYLAEVIQKKGGIIGGGKSELKLLACQRSEQSWSAASDEAIQSDEAGRFSPGTLLLVDLTANRQVQRIQEAGRPLVSILQNFSRLQEKFKNQEDEIEQWKQSLTYQSQELNRREMEMETRREQLQQLEEDFEQLEQQRQQVETTRDEVLRQQAELERNRQELEGAWDQLQGQKRQVDERQSELQQASVLDDQQAQTIQALLSRLSSSHFSPESMQEQVNQASELANQHQAILSQHWQNLDQQRQTSQQTQEEIDRQSQDLDRRWQEWHQAQEALEQARAEVKLQQTVLQAKQDYAQMLGLQIQHHDDLRQQLERLAEGIEASVSSVNVEALEKLPLDDLQRAIQEFERDFEMSSRFVNGQEEELESKQKELEELKAKIQQSGESDRNALESELADEQDAYQFLNQTLVGQRRSLKEKEGVLRQHRSVLARREGRSDPGAEGGGTNLNQVLTQIDSLRQQQAEELQKIESELEQIRNRIQETQEMVRDRSSEQEAKRNELKQLEETLKSQRVTTAQLTGKVSLYQEVLQPIQDTVDGLRHQLEAMQGTIAQVNEAKNDQSGAISEMQQIVADLISKPEFATT</sequence>